<evidence type="ECO:0000256" key="4">
    <source>
        <dbReference type="SAM" id="MobiDB-lite"/>
    </source>
</evidence>
<dbReference type="EMBL" id="CM009756">
    <property type="protein sequence ID" value="PUZ45902.1"/>
    <property type="molecule type" value="Genomic_DNA"/>
</dbReference>
<feature type="region of interest" description="Leucine repeat II (LRII)" evidence="3">
    <location>
        <begin position="378"/>
        <end position="410"/>
    </location>
</feature>
<feature type="region of interest" description="Leucine repeat I (LRI)" evidence="3">
    <location>
        <begin position="218"/>
        <end position="278"/>
    </location>
</feature>
<dbReference type="InterPro" id="IPR005202">
    <property type="entry name" value="TF_GRAS"/>
</dbReference>
<evidence type="ECO:0000313" key="5">
    <source>
        <dbReference type="EMBL" id="PUZ45902.1"/>
    </source>
</evidence>
<keyword evidence="2" id="KW-0804">Transcription</keyword>
<keyword evidence="6" id="KW-1185">Reference proteome</keyword>
<sequence length="599" mass="68289">MAITPEEFFVEEQSPPSPSIFLHVSMKPDGRSEGDHDAPRDMILPYISRVLMEDDIDDKISDHPRLLQVQQPFAQILSSPSFGANTDNTANSSGENALDSALSKGAGVVRAFLKGMEEANMLLPKNNGVNESSSKSGVKKRYNSDEHLEEEEEVRRTRKSVVMIKEPEDICAHEMLDDMMLRSDETCIRGMEKLRIAMAKEVEKSSRKGVRNSVRNVLDIHELLTLCAQAVATNDRRRAHELLKQIKQHASETGDATQRLAQCFAKGLEARLVGTGSQLSQFLMEDHLSIVEFLKAYNLYMAACCFNNVLLIFSRMTIMQAMVGKRRLHIVDYGMRHWFHWAGLLHLLATREGGPPEVKITAIGHPHLRPCPAEQVEEIGCRLTKCAHKFGVPFNFHAMRKNWDAVCIEDLNTDTEEVLIVNDHFNFSSLMDESIFFDDPNPKDTVLHNIRKMRPHVFIQSILNCSYGSSYLSRFREVLFYYTAIFDMFDATMPRESKSRVVLEQGLFGRYALNIIACEGVNLVERPERYRQWQARNQRAGLRKLPLEPNIVKVLKDKVRSCHHKDFFICEDDQWLLQGWMGRILFAQSTWVAEGASLG</sequence>
<dbReference type="OrthoDB" id="636567at2759"/>
<reference evidence="5 6" key="1">
    <citation type="submission" date="2018-04" db="EMBL/GenBank/DDBJ databases">
        <title>WGS assembly of Panicum hallii var. hallii HAL2.</title>
        <authorList>
            <person name="Lovell J."/>
            <person name="Jenkins J."/>
            <person name="Lowry D."/>
            <person name="Mamidi S."/>
            <person name="Sreedasyam A."/>
            <person name="Weng X."/>
            <person name="Barry K."/>
            <person name="Bonette J."/>
            <person name="Campitelli B."/>
            <person name="Daum C."/>
            <person name="Gordon S."/>
            <person name="Gould B."/>
            <person name="Lipzen A."/>
            <person name="MacQueen A."/>
            <person name="Palacio-Mejia J."/>
            <person name="Plott C."/>
            <person name="Shakirov E."/>
            <person name="Shu S."/>
            <person name="Yoshinaga Y."/>
            <person name="Zane M."/>
            <person name="Rokhsar D."/>
            <person name="Grimwood J."/>
            <person name="Schmutz J."/>
            <person name="Juenger T."/>
        </authorList>
    </citation>
    <scope>NUCLEOTIDE SEQUENCE [LARGE SCALE GENOMIC DNA]</scope>
    <source>
        <strain evidence="6">cv. HAL2</strain>
    </source>
</reference>
<keyword evidence="1" id="KW-0805">Transcription regulation</keyword>
<proteinExistence type="inferred from homology"/>
<evidence type="ECO:0000313" key="6">
    <source>
        <dbReference type="Proteomes" id="UP000244336"/>
    </source>
</evidence>
<comment type="similarity">
    <text evidence="3">Belongs to the GRAS family.</text>
</comment>
<comment type="caution">
    <text evidence="3">Lacks conserved residue(s) required for the propagation of feature annotation.</text>
</comment>
<feature type="region of interest" description="SAW" evidence="3">
    <location>
        <begin position="517"/>
        <end position="592"/>
    </location>
</feature>
<feature type="region of interest" description="Disordered" evidence="4">
    <location>
        <begin position="124"/>
        <end position="154"/>
    </location>
</feature>
<feature type="region of interest" description="VHIID" evidence="3">
    <location>
        <begin position="297"/>
        <end position="362"/>
    </location>
</feature>
<name>A0A2T7CRE5_9POAL</name>
<evidence type="ECO:0000256" key="1">
    <source>
        <dbReference type="ARBA" id="ARBA00023015"/>
    </source>
</evidence>
<evidence type="ECO:0000256" key="3">
    <source>
        <dbReference type="PROSITE-ProRule" id="PRU01191"/>
    </source>
</evidence>
<feature type="short sequence motif" description="VHIID" evidence="3">
    <location>
        <begin position="328"/>
        <end position="332"/>
    </location>
</feature>
<dbReference type="PROSITE" id="PS50985">
    <property type="entry name" value="GRAS"/>
    <property type="match status" value="1"/>
</dbReference>
<protein>
    <submittedName>
        <fullName evidence="5">Uncharacterized protein</fullName>
    </submittedName>
</protein>
<organism evidence="5 6">
    <name type="scientific">Panicum hallii var. hallii</name>
    <dbReference type="NCBI Taxonomy" id="1504633"/>
    <lineage>
        <taxon>Eukaryota</taxon>
        <taxon>Viridiplantae</taxon>
        <taxon>Streptophyta</taxon>
        <taxon>Embryophyta</taxon>
        <taxon>Tracheophyta</taxon>
        <taxon>Spermatophyta</taxon>
        <taxon>Magnoliopsida</taxon>
        <taxon>Liliopsida</taxon>
        <taxon>Poales</taxon>
        <taxon>Poaceae</taxon>
        <taxon>PACMAD clade</taxon>
        <taxon>Panicoideae</taxon>
        <taxon>Panicodae</taxon>
        <taxon>Paniceae</taxon>
        <taxon>Panicinae</taxon>
        <taxon>Panicum</taxon>
        <taxon>Panicum sect. Panicum</taxon>
    </lineage>
</organism>
<dbReference type="AlphaFoldDB" id="A0A2T7CRE5"/>
<accession>A0A2T7CRE5</accession>
<dbReference type="STRING" id="1504633.A0A2T7CRE5"/>
<dbReference type="Pfam" id="PF03514">
    <property type="entry name" value="GRAS"/>
    <property type="match status" value="1"/>
</dbReference>
<gene>
    <name evidence="5" type="ORF">GQ55_8G261600</name>
</gene>
<dbReference type="Gramene" id="PUZ45902">
    <property type="protein sequence ID" value="PUZ45902"/>
    <property type="gene ID" value="GQ55_8G261600"/>
</dbReference>
<feature type="compositionally biased region" description="Polar residues" evidence="4">
    <location>
        <begin position="127"/>
        <end position="136"/>
    </location>
</feature>
<dbReference type="Proteomes" id="UP000244336">
    <property type="component" value="Chromosome 8"/>
</dbReference>
<evidence type="ECO:0000256" key="2">
    <source>
        <dbReference type="ARBA" id="ARBA00023163"/>
    </source>
</evidence>
<dbReference type="PANTHER" id="PTHR31636">
    <property type="entry name" value="OSJNBA0084A10.13 PROTEIN-RELATED"/>
    <property type="match status" value="1"/>
</dbReference>